<proteinExistence type="predicted"/>
<dbReference type="OrthoDB" id="9795306at2"/>
<dbReference type="Proteomes" id="UP000184693">
    <property type="component" value="Unassembled WGS sequence"/>
</dbReference>
<sequence>MEIQPYVFFEGRCEEALSFYTDKLGAELQFKMHYKDAPPNPDQTPNPKFADMVMHASVKFGSTILMMSDDCMSESVTHTGFRLTLTGNDLAHAEKLYNALAEGGKVDMPWQATFWTKGFGMLTDKFGIGWMVMAPEQPN</sequence>
<reference evidence="2 3" key="1">
    <citation type="submission" date="2016-11" db="EMBL/GenBank/DDBJ databases">
        <authorList>
            <person name="Jaros S."/>
            <person name="Januszkiewicz K."/>
            <person name="Wedrychowicz H."/>
        </authorList>
    </citation>
    <scope>NUCLEOTIDE SEQUENCE [LARGE SCALE GENOMIC DNA]</scope>
    <source>
        <strain evidence="2 3">GAS86</strain>
    </source>
</reference>
<organism evidence="2 3">
    <name type="scientific">Paraburkholderia phenazinium</name>
    <dbReference type="NCBI Taxonomy" id="60549"/>
    <lineage>
        <taxon>Bacteria</taxon>
        <taxon>Pseudomonadati</taxon>
        <taxon>Pseudomonadota</taxon>
        <taxon>Betaproteobacteria</taxon>
        <taxon>Burkholderiales</taxon>
        <taxon>Burkholderiaceae</taxon>
        <taxon>Paraburkholderia</taxon>
    </lineage>
</organism>
<dbReference type="RefSeq" id="WP_074265403.1">
    <property type="nucleotide sequence ID" value="NZ_FSRM01000001.1"/>
</dbReference>
<evidence type="ECO:0000259" key="1">
    <source>
        <dbReference type="Pfam" id="PF00903"/>
    </source>
</evidence>
<dbReference type="InterPro" id="IPR028973">
    <property type="entry name" value="PhnB-like"/>
</dbReference>
<name>A0A1N6HR60_9BURK</name>
<protein>
    <submittedName>
        <fullName evidence="2">PhnB protein</fullName>
    </submittedName>
</protein>
<dbReference type="CDD" id="cd06588">
    <property type="entry name" value="PhnB_like"/>
    <property type="match status" value="1"/>
</dbReference>
<evidence type="ECO:0000313" key="3">
    <source>
        <dbReference type="Proteomes" id="UP000184693"/>
    </source>
</evidence>
<dbReference type="InterPro" id="IPR029068">
    <property type="entry name" value="Glyas_Bleomycin-R_OHBP_Dase"/>
</dbReference>
<dbReference type="PANTHER" id="PTHR33990">
    <property type="entry name" value="PROTEIN YJDN-RELATED"/>
    <property type="match status" value="1"/>
</dbReference>
<dbReference type="SUPFAM" id="SSF54593">
    <property type="entry name" value="Glyoxalase/Bleomycin resistance protein/Dihydroxybiphenyl dioxygenase"/>
    <property type="match status" value="1"/>
</dbReference>
<dbReference type="EMBL" id="FSRM01000001">
    <property type="protein sequence ID" value="SIO22294.1"/>
    <property type="molecule type" value="Genomic_DNA"/>
</dbReference>
<dbReference type="InterPro" id="IPR004360">
    <property type="entry name" value="Glyas_Fos-R_dOase_dom"/>
</dbReference>
<evidence type="ECO:0000313" key="2">
    <source>
        <dbReference type="EMBL" id="SIO22294.1"/>
    </source>
</evidence>
<dbReference type="PANTHER" id="PTHR33990:SF1">
    <property type="entry name" value="PROTEIN YJDN"/>
    <property type="match status" value="1"/>
</dbReference>
<accession>A0A1N6HR60</accession>
<dbReference type="Gene3D" id="3.10.180.10">
    <property type="entry name" value="2,3-Dihydroxybiphenyl 1,2-Dioxygenase, domain 1"/>
    <property type="match status" value="1"/>
</dbReference>
<dbReference type="AlphaFoldDB" id="A0A1N6HR60"/>
<feature type="domain" description="Glyoxalase/fosfomycin resistance/dioxygenase" evidence="1">
    <location>
        <begin position="5"/>
        <end position="131"/>
    </location>
</feature>
<gene>
    <name evidence="2" type="ORF">SAMN05444168_3537</name>
</gene>
<dbReference type="Pfam" id="PF00903">
    <property type="entry name" value="Glyoxalase"/>
    <property type="match status" value="1"/>
</dbReference>